<name>A0AAV4N9Y8_CAEEX</name>
<proteinExistence type="predicted"/>
<reference evidence="2 3" key="1">
    <citation type="submission" date="2021-06" db="EMBL/GenBank/DDBJ databases">
        <title>Caerostris extrusa draft genome.</title>
        <authorList>
            <person name="Kono N."/>
            <person name="Arakawa K."/>
        </authorList>
    </citation>
    <scope>NUCLEOTIDE SEQUENCE [LARGE SCALE GENOMIC DNA]</scope>
</reference>
<gene>
    <name evidence="2" type="ORF">CEXT_515761</name>
</gene>
<dbReference type="Proteomes" id="UP001054945">
    <property type="component" value="Unassembled WGS sequence"/>
</dbReference>
<comment type="caution">
    <text evidence="2">The sequence shown here is derived from an EMBL/GenBank/DDBJ whole genome shotgun (WGS) entry which is preliminary data.</text>
</comment>
<organism evidence="2 3">
    <name type="scientific">Caerostris extrusa</name>
    <name type="common">Bark spider</name>
    <name type="synonym">Caerostris bankana</name>
    <dbReference type="NCBI Taxonomy" id="172846"/>
    <lineage>
        <taxon>Eukaryota</taxon>
        <taxon>Metazoa</taxon>
        <taxon>Ecdysozoa</taxon>
        <taxon>Arthropoda</taxon>
        <taxon>Chelicerata</taxon>
        <taxon>Arachnida</taxon>
        <taxon>Araneae</taxon>
        <taxon>Araneomorphae</taxon>
        <taxon>Entelegynae</taxon>
        <taxon>Araneoidea</taxon>
        <taxon>Araneidae</taxon>
        <taxon>Caerostris</taxon>
    </lineage>
</organism>
<dbReference type="EMBL" id="BPLR01003041">
    <property type="protein sequence ID" value="GIX80516.1"/>
    <property type="molecule type" value="Genomic_DNA"/>
</dbReference>
<evidence type="ECO:0000256" key="1">
    <source>
        <dbReference type="SAM" id="MobiDB-lite"/>
    </source>
</evidence>
<keyword evidence="3" id="KW-1185">Reference proteome</keyword>
<protein>
    <submittedName>
        <fullName evidence="2">Uncharacterized protein</fullName>
    </submittedName>
</protein>
<dbReference type="AlphaFoldDB" id="A0AAV4N9Y8"/>
<evidence type="ECO:0000313" key="3">
    <source>
        <dbReference type="Proteomes" id="UP001054945"/>
    </source>
</evidence>
<accession>A0AAV4N9Y8</accession>
<evidence type="ECO:0000313" key="2">
    <source>
        <dbReference type="EMBL" id="GIX80516.1"/>
    </source>
</evidence>
<sequence length="111" mass="12568">MSTLRNFQPIVAKPDCDEKHSRGNTKSPPCLQEACRKRKRESALSSRHNNVKPGKLITASPAPYHSGRCPSTSSRIPTLRLRKYRGSFFPVQGKKISIQYLETIILCWESP</sequence>
<feature type="region of interest" description="Disordered" evidence="1">
    <location>
        <begin position="1"/>
        <end position="72"/>
    </location>
</feature>